<feature type="region of interest" description="Disordered" evidence="1">
    <location>
        <begin position="163"/>
        <end position="190"/>
    </location>
</feature>
<reference evidence="2" key="1">
    <citation type="submission" date="2023-10" db="EMBL/GenBank/DDBJ databases">
        <title>Genome assembly of Pristionchus species.</title>
        <authorList>
            <person name="Yoshida K."/>
            <person name="Sommer R.J."/>
        </authorList>
    </citation>
    <scope>NUCLEOTIDE SEQUENCE</scope>
    <source>
        <strain evidence="2">RS0144</strain>
    </source>
</reference>
<gene>
    <name evidence="2" type="ORF">PENTCL1PPCAC_3530</name>
</gene>
<dbReference type="AlphaFoldDB" id="A0AAV5SFX3"/>
<feature type="non-terminal residue" evidence="2">
    <location>
        <position position="1"/>
    </location>
</feature>
<name>A0AAV5SFX3_9BILA</name>
<feature type="compositionally biased region" description="Basic and acidic residues" evidence="1">
    <location>
        <begin position="232"/>
        <end position="254"/>
    </location>
</feature>
<organism evidence="2 3">
    <name type="scientific">Pristionchus entomophagus</name>
    <dbReference type="NCBI Taxonomy" id="358040"/>
    <lineage>
        <taxon>Eukaryota</taxon>
        <taxon>Metazoa</taxon>
        <taxon>Ecdysozoa</taxon>
        <taxon>Nematoda</taxon>
        <taxon>Chromadorea</taxon>
        <taxon>Rhabditida</taxon>
        <taxon>Rhabditina</taxon>
        <taxon>Diplogasteromorpha</taxon>
        <taxon>Diplogasteroidea</taxon>
        <taxon>Neodiplogasteridae</taxon>
        <taxon>Pristionchus</taxon>
    </lineage>
</organism>
<sequence length="298" mass="33823">FEELFPVNGKVSFAGNVSSSPIPKIGKNEVDVELRIFCSLLRNDFKSNRAYTIIYHQCTPFTYIECLKCTPFFSKVLYCACLLSHSTPIYTTKSLSLSFPVDEFTPSPLLSKNGLLSGQVLPIRGKSRHRDCRYSGHRLRNRRATGSRGRGCRHLQQEGQECAGRPYLSPQSRLQEGRGHRLPCRKGGGQAATRPLYAFQIRPDRRACEQSRHQSHLRGSSRCRGQNVGPSLRDERQERLADDQARRATHEESRRRIDHLQCLVRWIQSTIARNRRLCDHKDCNAGSGEGTGRITGQL</sequence>
<protein>
    <submittedName>
        <fullName evidence="2">Uncharacterized protein</fullName>
    </submittedName>
</protein>
<evidence type="ECO:0000313" key="2">
    <source>
        <dbReference type="EMBL" id="GMS81355.1"/>
    </source>
</evidence>
<evidence type="ECO:0000256" key="1">
    <source>
        <dbReference type="SAM" id="MobiDB-lite"/>
    </source>
</evidence>
<keyword evidence="3" id="KW-1185">Reference proteome</keyword>
<proteinExistence type="predicted"/>
<accession>A0AAV5SFX3</accession>
<feature type="region of interest" description="Disordered" evidence="1">
    <location>
        <begin position="207"/>
        <end position="254"/>
    </location>
</feature>
<dbReference type="EMBL" id="BTSX01000001">
    <property type="protein sequence ID" value="GMS81355.1"/>
    <property type="molecule type" value="Genomic_DNA"/>
</dbReference>
<comment type="caution">
    <text evidence="2">The sequence shown here is derived from an EMBL/GenBank/DDBJ whole genome shotgun (WGS) entry which is preliminary data.</text>
</comment>
<evidence type="ECO:0000313" key="3">
    <source>
        <dbReference type="Proteomes" id="UP001432027"/>
    </source>
</evidence>
<dbReference type="Proteomes" id="UP001432027">
    <property type="component" value="Unassembled WGS sequence"/>
</dbReference>